<evidence type="ECO:0008006" key="3">
    <source>
        <dbReference type="Google" id="ProtNLM"/>
    </source>
</evidence>
<dbReference type="Proteomes" id="UP000199306">
    <property type="component" value="Unassembled WGS sequence"/>
</dbReference>
<gene>
    <name evidence="1" type="ORF">SAMN04515674_101422</name>
</gene>
<dbReference type="RefSeq" id="WP_092011323.1">
    <property type="nucleotide sequence ID" value="NZ_FOXH01000001.1"/>
</dbReference>
<evidence type="ECO:0000313" key="1">
    <source>
        <dbReference type="EMBL" id="SFP12313.1"/>
    </source>
</evidence>
<name>A0A1I5MRY9_9BACT</name>
<keyword evidence="2" id="KW-1185">Reference proteome</keyword>
<proteinExistence type="predicted"/>
<accession>A0A1I5MRY9</accession>
<dbReference type="InterPro" id="IPR029068">
    <property type="entry name" value="Glyas_Bleomycin-R_OHBP_Dase"/>
</dbReference>
<dbReference type="AlphaFoldDB" id="A0A1I5MRY9"/>
<dbReference type="EMBL" id="FOXH01000001">
    <property type="protein sequence ID" value="SFP12313.1"/>
    <property type="molecule type" value="Genomic_DNA"/>
</dbReference>
<evidence type="ECO:0000313" key="2">
    <source>
        <dbReference type="Proteomes" id="UP000199306"/>
    </source>
</evidence>
<protein>
    <recommendedName>
        <fullName evidence="3">Glyoxalase-like domain-containing protein</fullName>
    </recommendedName>
</protein>
<dbReference type="SUPFAM" id="SSF54593">
    <property type="entry name" value="Glyoxalase/Bleomycin resistance protein/Dihydroxybiphenyl dioxygenase"/>
    <property type="match status" value="1"/>
</dbReference>
<organism evidence="1 2">
    <name type="scientific">Pseudarcicella hirudinis</name>
    <dbReference type="NCBI Taxonomy" id="1079859"/>
    <lineage>
        <taxon>Bacteria</taxon>
        <taxon>Pseudomonadati</taxon>
        <taxon>Bacteroidota</taxon>
        <taxon>Cytophagia</taxon>
        <taxon>Cytophagales</taxon>
        <taxon>Flectobacillaceae</taxon>
        <taxon>Pseudarcicella</taxon>
    </lineage>
</organism>
<dbReference type="Gene3D" id="3.10.180.10">
    <property type="entry name" value="2,3-Dihydroxybiphenyl 1,2-Dioxygenase, domain 1"/>
    <property type="match status" value="1"/>
</dbReference>
<reference evidence="1 2" key="1">
    <citation type="submission" date="2016-10" db="EMBL/GenBank/DDBJ databases">
        <authorList>
            <person name="de Groot N.N."/>
        </authorList>
    </citation>
    <scope>NUCLEOTIDE SEQUENCE [LARGE SCALE GENOMIC DNA]</scope>
    <source>
        <strain evidence="2">E92,LMG 26720,CCM 7988</strain>
    </source>
</reference>
<sequence>MYKALYLSPMIPSYNIPETVRFFQNIFAFNLALDDSNYKILYKEDRTVHILRAGEHIGEMEMYLEVDNIDLLWETVKDQLKSFETKIREPFNREYGMREFHVVIPYTKALLFVGQVVK</sequence>
<dbReference type="STRING" id="1079859.SAMN04515674_101422"/>
<dbReference type="OrthoDB" id="66829at2"/>